<proteinExistence type="predicted"/>
<evidence type="ECO:0000256" key="2">
    <source>
        <dbReference type="SAM" id="SignalP"/>
    </source>
</evidence>
<keyword evidence="4" id="KW-1185">Reference proteome</keyword>
<dbReference type="EMBL" id="BA000035">
    <property type="protein sequence ID" value="BAC17436.1"/>
    <property type="molecule type" value="Genomic_DNA"/>
</dbReference>
<organism evidence="3 4">
    <name type="scientific">Corynebacterium efficiens (strain DSM 44549 / YS-314 / AJ 12310 / JCM 11189 / NBRC 100395)</name>
    <dbReference type="NCBI Taxonomy" id="196164"/>
    <lineage>
        <taxon>Bacteria</taxon>
        <taxon>Bacillati</taxon>
        <taxon>Actinomycetota</taxon>
        <taxon>Actinomycetes</taxon>
        <taxon>Mycobacteriales</taxon>
        <taxon>Corynebacteriaceae</taxon>
        <taxon>Corynebacterium</taxon>
    </lineage>
</organism>
<feature type="signal peptide" evidence="2">
    <location>
        <begin position="1"/>
        <end position="21"/>
    </location>
</feature>
<dbReference type="KEGG" id="cef:CE0626"/>
<dbReference type="AlphaFoldDB" id="Q8FRY2"/>
<dbReference type="Proteomes" id="UP000001409">
    <property type="component" value="Chromosome"/>
</dbReference>
<feature type="transmembrane region" description="Helical" evidence="1">
    <location>
        <begin position="456"/>
        <end position="476"/>
    </location>
</feature>
<dbReference type="STRING" id="196164.gene:10741028"/>
<feature type="chain" id="PRO_5038674258" evidence="2">
    <location>
        <begin position="22"/>
        <end position="486"/>
    </location>
</feature>
<accession>Q8FRY2</accession>
<evidence type="ECO:0000313" key="4">
    <source>
        <dbReference type="Proteomes" id="UP000001409"/>
    </source>
</evidence>
<dbReference type="HOGENOM" id="CLU_049295_0_0_11"/>
<keyword evidence="2" id="KW-0732">Signal</keyword>
<keyword evidence="1" id="KW-0472">Membrane</keyword>
<evidence type="ECO:0000313" key="3">
    <source>
        <dbReference type="EMBL" id="BAC17436.1"/>
    </source>
</evidence>
<dbReference type="OrthoDB" id="4428198at2"/>
<keyword evidence="1" id="KW-1133">Transmembrane helix</keyword>
<sequence>MSKTKLIARLTSVAIFATSLAVVPAASAVQLHSEERSGRPICVATLSDRETQVSKDFFQTLINEHLALEGKLRALFPELKAQFEDVDRRQAEGESFIFPGYPEPLRSAIDNAGFGYDERSLFFFTNSRDHVQYQDYAENGYSVEVEIAPNWTRAEFESYPFGSAPVIPAGADWGAQQFSYAITAQSEVNEYSISKLEYSVPSAALRPIINPHKVRVESIRSEFKESWNYYELDRAATACVNSYQSGDFPAPESVPTTTYAPTVTVTAAPSTVTETPEPTTVTVEPSTVVVEPSPITTTAATETVTVTPAPVTSTAPVETVVETPAPATSTAATKTVTVTPAPVTTTKARETVTVTPEPTTSTAAPETVVETPAPVTSTAATGTTTVTPAPVTTTRAKETVTITPAPATSTATKPTVTVTAEPTTVTTTPTVTVTADPVEVTESDDAPEKKESEGMGMLPIIIAILAALGGIAGFILNSPAILQGLI</sequence>
<name>Q8FRY2_COREF</name>
<protein>
    <submittedName>
        <fullName evidence="3">Uncharacterized protein</fullName>
    </submittedName>
</protein>
<dbReference type="RefSeq" id="WP_006769695.1">
    <property type="nucleotide sequence ID" value="NC_004369.1"/>
</dbReference>
<keyword evidence="1" id="KW-0812">Transmembrane</keyword>
<evidence type="ECO:0000256" key="1">
    <source>
        <dbReference type="SAM" id="Phobius"/>
    </source>
</evidence>
<dbReference type="eggNOG" id="ENOG5031MIS">
    <property type="taxonomic scope" value="Bacteria"/>
</dbReference>
<reference evidence="3 4" key="1">
    <citation type="journal article" date="2003" name="Genome Res.">
        <title>Comparative complete genome sequence analysis of the amino acid replacements responsible for the thermostability of Corynebacterium efficiens.</title>
        <authorList>
            <person name="Nishio Y."/>
            <person name="Nakamura Y."/>
            <person name="Kawarabayasi Y."/>
            <person name="Usuda Y."/>
            <person name="Kimura E."/>
            <person name="Sugimoto S."/>
            <person name="Matsui K."/>
            <person name="Yamagishi A."/>
            <person name="Kikuchi H."/>
            <person name="Ikeo K."/>
            <person name="Gojobori T."/>
        </authorList>
    </citation>
    <scope>NUCLEOTIDE SEQUENCE [LARGE SCALE GENOMIC DNA]</scope>
    <source>
        <strain evidence="4">DSM 44549 / YS-314 / AJ 12310 / JCM 11189 / NBRC 100395</strain>
    </source>
</reference>
<accession>C8NM78</accession>